<dbReference type="GeneID" id="90984649"/>
<dbReference type="SUPFAM" id="SSF52218">
    <property type="entry name" value="Flavoproteins"/>
    <property type="match status" value="1"/>
</dbReference>
<dbReference type="InterPro" id="IPR051796">
    <property type="entry name" value="ISF_SsuE-like"/>
</dbReference>
<evidence type="ECO:0000313" key="5">
    <source>
        <dbReference type="Proteomes" id="UP000027665"/>
    </source>
</evidence>
<keyword evidence="1" id="KW-0285">Flavoprotein</keyword>
<dbReference type="Pfam" id="PF03358">
    <property type="entry name" value="FMN_red"/>
    <property type="match status" value="1"/>
</dbReference>
<dbReference type="STRING" id="2754.EH55_11745"/>
<keyword evidence="2" id="KW-0288">FMN</keyword>
<dbReference type="InterPro" id="IPR005025">
    <property type="entry name" value="FMN_Rdtase-like_dom"/>
</dbReference>
<dbReference type="Proteomes" id="UP000027665">
    <property type="component" value="Unassembled WGS sequence"/>
</dbReference>
<dbReference type="EMBL" id="JMKI01000054">
    <property type="protein sequence ID" value="KEJ91219.1"/>
    <property type="molecule type" value="Genomic_DNA"/>
</dbReference>
<dbReference type="PANTHER" id="PTHR43278">
    <property type="entry name" value="NAD(P)H-DEPENDENT FMN-CONTAINING OXIDOREDUCTASE YWQN-RELATED"/>
    <property type="match status" value="1"/>
</dbReference>
<organism evidence="4 5">
    <name type="scientific">Synergistes jonesii</name>
    <dbReference type="NCBI Taxonomy" id="2754"/>
    <lineage>
        <taxon>Bacteria</taxon>
        <taxon>Thermotogati</taxon>
        <taxon>Synergistota</taxon>
        <taxon>Synergistia</taxon>
        <taxon>Synergistales</taxon>
        <taxon>Synergistaceae</taxon>
        <taxon>Synergistes</taxon>
    </lineage>
</organism>
<evidence type="ECO:0000313" key="4">
    <source>
        <dbReference type="EMBL" id="KEJ91219.1"/>
    </source>
</evidence>
<gene>
    <name evidence="4" type="ORF">EH55_11745</name>
</gene>
<dbReference type="Gene3D" id="3.40.50.360">
    <property type="match status" value="1"/>
</dbReference>
<dbReference type="eggNOG" id="COG0655">
    <property type="taxonomic scope" value="Bacteria"/>
</dbReference>
<reference evidence="4 5" key="1">
    <citation type="submission" date="2014-04" db="EMBL/GenBank/DDBJ databases">
        <title>Draft Genome Sequence of Synergistes jonesii.</title>
        <authorList>
            <person name="Coil D.A."/>
            <person name="Eisen J.A."/>
            <person name="Holland-Moritz H.E."/>
        </authorList>
    </citation>
    <scope>NUCLEOTIDE SEQUENCE [LARGE SCALE GENOMIC DNA]</scope>
    <source>
        <strain evidence="4 5">78-1</strain>
    </source>
</reference>
<dbReference type="InterPro" id="IPR029039">
    <property type="entry name" value="Flavoprotein-like_sf"/>
</dbReference>
<dbReference type="RefSeq" id="WP_037978485.1">
    <property type="nucleotide sequence ID" value="NZ_JMKI01000054.1"/>
</dbReference>
<accession>A0A073IN93</accession>
<proteinExistence type="predicted"/>
<dbReference type="OrthoDB" id="6398207at2"/>
<protein>
    <submittedName>
        <fullName evidence="4">NADPH-dependent FMN reductase</fullName>
    </submittedName>
</protein>
<name>A0A073IN93_9BACT</name>
<evidence type="ECO:0000259" key="3">
    <source>
        <dbReference type="Pfam" id="PF03358"/>
    </source>
</evidence>
<dbReference type="AlphaFoldDB" id="A0A073IN93"/>
<evidence type="ECO:0000256" key="2">
    <source>
        <dbReference type="ARBA" id="ARBA00022643"/>
    </source>
</evidence>
<keyword evidence="5" id="KW-1185">Reference proteome</keyword>
<dbReference type="GO" id="GO:0016491">
    <property type="term" value="F:oxidoreductase activity"/>
    <property type="evidence" value="ECO:0007669"/>
    <property type="project" value="InterPro"/>
</dbReference>
<comment type="caution">
    <text evidence="4">The sequence shown here is derived from an EMBL/GenBank/DDBJ whole genome shotgun (WGS) entry which is preliminary data.</text>
</comment>
<evidence type="ECO:0000256" key="1">
    <source>
        <dbReference type="ARBA" id="ARBA00022630"/>
    </source>
</evidence>
<dbReference type="PATRIC" id="fig|2754.20.peg.1158"/>
<sequence length="216" mass="24232">MKHILAINASPRKTWNTASLVNSAAKGAREAGAEVEVFDLYSLGKYSGCISCFGCKTEKHYGHCVCRDDLTAVLEKIRAADGLILGAPNYLGETTAAFRALYERLIFQYITYKTEFFSYNDRRIPVLFIMASNAPDEAYEPGGYYRHLAEQYQGTLSRFIGPTESLFAGDTKQVSDYSKYDWTMFDPEAKAERHNSVFPEKLEQARAAGARMVNGR</sequence>
<feature type="domain" description="NADPH-dependent FMN reductase-like" evidence="3">
    <location>
        <begin position="4"/>
        <end position="107"/>
    </location>
</feature>
<dbReference type="PANTHER" id="PTHR43278:SF2">
    <property type="entry name" value="IRON-SULFUR FLAVOPROTEIN"/>
    <property type="match status" value="1"/>
</dbReference>